<organism evidence="1 2">
    <name type="scientific">Cyclobacterium xiamenense</name>
    <dbReference type="NCBI Taxonomy" id="1297121"/>
    <lineage>
        <taxon>Bacteria</taxon>
        <taxon>Pseudomonadati</taxon>
        <taxon>Bacteroidota</taxon>
        <taxon>Cytophagia</taxon>
        <taxon>Cytophagales</taxon>
        <taxon>Cyclobacteriaceae</taxon>
        <taxon>Cyclobacterium</taxon>
    </lineage>
</organism>
<evidence type="ECO:0008006" key="3">
    <source>
        <dbReference type="Google" id="ProtNLM"/>
    </source>
</evidence>
<dbReference type="STRING" id="1416801.SAMN05192553_103459"/>
<sequence>MGTEAHHIQRKFRSDKFDSDDISSLSLFLYESLLVVISHNKADEAISAVNLYTLQEEADLEELIGTDDLINAPNTSGKLYNHHQGFTLVPGLVFNPAHSQTYLSFATEVDPLQQEITYTGVGNNTIQVLGTVARTLLDSLDSKLPELEIAHGAAHVLDFFLSHAKDLLHQEIFIHTAPNSMYIAGFKGGELMVFNRFLIQDETALLRYIFTVLQELAFDQAHCRISFYGNLDWVHSSLENLQKFFKNIHTPAPTQKITYQKGAEAFKNTLLLEAYWRQH</sequence>
<dbReference type="InterPro" id="IPR024213">
    <property type="entry name" value="DUF3822"/>
</dbReference>
<evidence type="ECO:0000313" key="1">
    <source>
        <dbReference type="EMBL" id="SEJ36002.1"/>
    </source>
</evidence>
<dbReference type="CDD" id="cd24013">
    <property type="entry name" value="ASKHA_ATPase_BT3980-like"/>
    <property type="match status" value="1"/>
</dbReference>
<keyword evidence="2" id="KW-1185">Reference proteome</keyword>
<dbReference type="Pfam" id="PF12864">
    <property type="entry name" value="DUF3822"/>
    <property type="match status" value="1"/>
</dbReference>
<dbReference type="Gene3D" id="3.30.420.250">
    <property type="match status" value="1"/>
</dbReference>
<dbReference type="Gene3D" id="3.30.420.260">
    <property type="match status" value="1"/>
</dbReference>
<reference evidence="2" key="1">
    <citation type="submission" date="2016-10" db="EMBL/GenBank/DDBJ databases">
        <authorList>
            <person name="Varghese N."/>
            <person name="Submissions S."/>
        </authorList>
    </citation>
    <scope>NUCLEOTIDE SEQUENCE [LARGE SCALE GENOMIC DNA]</scope>
    <source>
        <strain evidence="2">IBRC-M 10761</strain>
    </source>
</reference>
<dbReference type="AlphaFoldDB" id="A0A1H6YFN1"/>
<dbReference type="EMBL" id="FNZH01000003">
    <property type="protein sequence ID" value="SEJ36002.1"/>
    <property type="molecule type" value="Genomic_DNA"/>
</dbReference>
<evidence type="ECO:0000313" key="2">
    <source>
        <dbReference type="Proteomes" id="UP000199403"/>
    </source>
</evidence>
<gene>
    <name evidence="1" type="ORF">SAMN05192553_103459</name>
</gene>
<name>A0A1H6YFN1_9BACT</name>
<dbReference type="Proteomes" id="UP000199403">
    <property type="component" value="Unassembled WGS sequence"/>
</dbReference>
<dbReference type="RefSeq" id="WP_161993911.1">
    <property type="nucleotide sequence ID" value="NZ_FNZH01000003.1"/>
</dbReference>
<proteinExistence type="predicted"/>
<accession>A0A1H6YFN1</accession>
<protein>
    <recommendedName>
        <fullName evidence="3">DUF3822 domain-containing protein</fullName>
    </recommendedName>
</protein>